<dbReference type="EMBL" id="CP046455">
    <property type="protein sequence ID" value="QGU08516.1"/>
    <property type="molecule type" value="Genomic_DNA"/>
</dbReference>
<reference evidence="1 2" key="1">
    <citation type="submission" date="2019-11" db="EMBL/GenBank/DDBJ databases">
        <title>Complete genome sequence of Corynebacterium kalinowskii 1959, a novel Corynebacterium species isolated from soil of a small paddock in Vilsendorf, Germany.</title>
        <authorList>
            <person name="Schaffert L."/>
            <person name="Ruwe M."/>
            <person name="Milse J."/>
            <person name="Hanuschka K."/>
            <person name="Ortseifen V."/>
            <person name="Droste J."/>
            <person name="Brandt D."/>
            <person name="Schlueter L."/>
            <person name="Kutter Y."/>
            <person name="Vinke S."/>
            <person name="Viehoefer P."/>
            <person name="Jacob L."/>
            <person name="Luebke N.-C."/>
            <person name="Schulte-Berndt E."/>
            <person name="Hain C."/>
            <person name="Linder M."/>
            <person name="Schmidt P."/>
            <person name="Wollenschlaeger L."/>
            <person name="Luttermann T."/>
            <person name="Thieme E."/>
            <person name="Hassa J."/>
            <person name="Haak M."/>
            <person name="Wittchen M."/>
            <person name="Mentz A."/>
            <person name="Persicke M."/>
            <person name="Busche T."/>
            <person name="Ruckert C."/>
        </authorList>
    </citation>
    <scope>NUCLEOTIDE SEQUENCE [LARGE SCALE GENOMIC DNA]</scope>
    <source>
        <strain evidence="1 2">2039</strain>
    </source>
</reference>
<organism evidence="1 2">
    <name type="scientific">Corynebacterium occultum</name>
    <dbReference type="NCBI Taxonomy" id="2675219"/>
    <lineage>
        <taxon>Bacteria</taxon>
        <taxon>Bacillati</taxon>
        <taxon>Actinomycetota</taxon>
        <taxon>Actinomycetes</taxon>
        <taxon>Mycobacteriales</taxon>
        <taxon>Corynebacteriaceae</taxon>
        <taxon>Corynebacterium</taxon>
    </lineage>
</organism>
<evidence type="ECO:0000313" key="2">
    <source>
        <dbReference type="Proteomes" id="UP000424462"/>
    </source>
</evidence>
<proteinExistence type="predicted"/>
<name>A0A6B8WCB8_9CORY</name>
<sequence>MLSIALDLSTEIIAWIVMIGNQIALGSSN</sequence>
<accession>A0A6B8WCB8</accession>
<dbReference type="AlphaFoldDB" id="A0A6B8WCB8"/>
<gene>
    <name evidence="1" type="ORF">COCCU_13085</name>
</gene>
<dbReference type="KEGG" id="cok:COCCU_13085"/>
<dbReference type="Proteomes" id="UP000424462">
    <property type="component" value="Chromosome"/>
</dbReference>
<evidence type="ECO:0000313" key="1">
    <source>
        <dbReference type="EMBL" id="QGU08516.1"/>
    </source>
</evidence>
<keyword evidence="2" id="KW-1185">Reference proteome</keyword>
<protein>
    <submittedName>
        <fullName evidence="1">Uncharacterized protein</fullName>
    </submittedName>
</protein>